<evidence type="ECO:0000313" key="3">
    <source>
        <dbReference type="Proteomes" id="UP001186944"/>
    </source>
</evidence>
<dbReference type="SMART" id="SM00034">
    <property type="entry name" value="CLECT"/>
    <property type="match status" value="1"/>
</dbReference>
<proteinExistence type="predicted"/>
<dbReference type="EMBL" id="VSWD01000009">
    <property type="protein sequence ID" value="KAK3092345.1"/>
    <property type="molecule type" value="Genomic_DNA"/>
</dbReference>
<keyword evidence="3" id="KW-1185">Reference proteome</keyword>
<dbReference type="InterPro" id="IPR025714">
    <property type="entry name" value="Methyltranfer_dom"/>
</dbReference>
<dbReference type="PANTHER" id="PTHR37398">
    <property type="entry name" value="ENDO-BETA-1,4-MANNANASE"/>
    <property type="match status" value="1"/>
</dbReference>
<dbReference type="PANTHER" id="PTHR37398:SF3">
    <property type="entry name" value="GLYCOSIDE HYDROLASE FAMILY 5 DOMAIN-CONTAINING PROTEIN"/>
    <property type="match status" value="1"/>
</dbReference>
<evidence type="ECO:0000313" key="2">
    <source>
        <dbReference type="EMBL" id="KAK3092345.1"/>
    </source>
</evidence>
<evidence type="ECO:0000259" key="1">
    <source>
        <dbReference type="PROSITE" id="PS50041"/>
    </source>
</evidence>
<comment type="caution">
    <text evidence="2">The sequence shown here is derived from an EMBL/GenBank/DDBJ whole genome shotgun (WGS) entry which is preliminary data.</text>
</comment>
<dbReference type="InterPro" id="IPR016187">
    <property type="entry name" value="CTDL_fold"/>
</dbReference>
<gene>
    <name evidence="2" type="ORF">FSP39_001613</name>
</gene>
<dbReference type="SUPFAM" id="SSF56436">
    <property type="entry name" value="C-type lectin-like"/>
    <property type="match status" value="1"/>
</dbReference>
<dbReference type="SUPFAM" id="SSF51445">
    <property type="entry name" value="(Trans)glycosidases"/>
    <property type="match status" value="1"/>
</dbReference>
<dbReference type="InterPro" id="IPR016186">
    <property type="entry name" value="C-type_lectin-like/link_sf"/>
</dbReference>
<dbReference type="Gene3D" id="3.20.20.80">
    <property type="entry name" value="Glycosidases"/>
    <property type="match status" value="1"/>
</dbReference>
<accession>A0AA88Y1Q7</accession>
<dbReference type="Pfam" id="PF13383">
    <property type="entry name" value="Methyltransf_22"/>
    <property type="match status" value="1"/>
</dbReference>
<dbReference type="InterPro" id="IPR001304">
    <property type="entry name" value="C-type_lectin-like"/>
</dbReference>
<dbReference type="PROSITE" id="PS50041">
    <property type="entry name" value="C_TYPE_LECTIN_2"/>
    <property type="match status" value="1"/>
</dbReference>
<protein>
    <recommendedName>
        <fullName evidence="1">C-type lectin domain-containing protein</fullName>
    </recommendedName>
</protein>
<dbReference type="Proteomes" id="UP001186944">
    <property type="component" value="Unassembled WGS sequence"/>
</dbReference>
<dbReference type="AlphaFoldDB" id="A0AA88Y1Q7"/>
<sequence length="700" mass="80054">MELIRRNMTFHDAGNYCVSLRARLVSIHSNAENQQVYALCKNVNQNCWIGFENKPSTGFMWTDSSPVTYIHFQPGEPDNWNGVESCVIMKVNNQYNGTWSDQDCDADYDRSYFVCKIPNGAVAPQTTTPVIHTTTHDSGVSILTTLPHNVPNDHKLQISGNNFVFGGKRIFLSGINKAWEAYAYDFGQAQYQYRRRAYQKVFQEIEQAGGNSVRIWIHMEGETSPQFDSSGHVTSTDEKGTLISDLRTMIHDAQQHNLFVFPCLWNAAVKQNFHQRLDGLIKDTSKLQSYIDHALIPMVKALKNETALGGWDIMNEPGGEMIQNVFSSDPCQDTRFLDNSGAGWAGHLYKAAEFQRFVNWQADAIKRTDPDALVTLGVWSGRPNMDKFGWRNIYKDSCLKHVGGRPMVLPKPTALSPQIVIQDLNKEITIVNTTPPKEAEENFFKYLEQKDVICKQDQRLGSMNDGGWNVCFSPPFGLHKPCIVYSFGIGTSWNFDDAASKIYGCRVLSFDPSLKDLHDHNRTALIAFKKIGIGDINGTNHYKGWRMKTLTKFIHDEGHDNTVVDYVKFDVEFDEWRVLLNILQENALKNVKQIGFEIHTKEFFKFKKNPRLETHSTQGDYLKMFRILKELEKANFRQFNYRLNPFGEFDSKTDKKKRSCCYELHYINMNFVSQKYTVKQSDLTANSTSKTSGLGQKVKH</sequence>
<dbReference type="Gene3D" id="3.10.100.10">
    <property type="entry name" value="Mannose-Binding Protein A, subunit A"/>
    <property type="match status" value="1"/>
</dbReference>
<name>A0AA88Y1Q7_PINIB</name>
<dbReference type="Pfam" id="PF00059">
    <property type="entry name" value="Lectin_C"/>
    <property type="match status" value="1"/>
</dbReference>
<organism evidence="2 3">
    <name type="scientific">Pinctada imbricata</name>
    <name type="common">Atlantic pearl-oyster</name>
    <name type="synonym">Pinctada martensii</name>
    <dbReference type="NCBI Taxonomy" id="66713"/>
    <lineage>
        <taxon>Eukaryota</taxon>
        <taxon>Metazoa</taxon>
        <taxon>Spiralia</taxon>
        <taxon>Lophotrochozoa</taxon>
        <taxon>Mollusca</taxon>
        <taxon>Bivalvia</taxon>
        <taxon>Autobranchia</taxon>
        <taxon>Pteriomorphia</taxon>
        <taxon>Pterioida</taxon>
        <taxon>Pterioidea</taxon>
        <taxon>Pteriidae</taxon>
        <taxon>Pinctada</taxon>
    </lineage>
</organism>
<dbReference type="InterPro" id="IPR017853">
    <property type="entry name" value="GH"/>
</dbReference>
<feature type="domain" description="C-type lectin" evidence="1">
    <location>
        <begin position="1"/>
        <end position="105"/>
    </location>
</feature>
<reference evidence="2" key="1">
    <citation type="submission" date="2019-08" db="EMBL/GenBank/DDBJ databases">
        <title>The improved chromosome-level genome for the pearl oyster Pinctada fucata martensii using PacBio sequencing and Hi-C.</title>
        <authorList>
            <person name="Zheng Z."/>
        </authorList>
    </citation>
    <scope>NUCLEOTIDE SEQUENCE</scope>
    <source>
        <strain evidence="2">ZZ-2019</strain>
        <tissue evidence="2">Adductor muscle</tissue>
    </source>
</reference>